<evidence type="ECO:0000256" key="5">
    <source>
        <dbReference type="ARBA" id="ARBA00023180"/>
    </source>
</evidence>
<dbReference type="EMBL" id="MU151223">
    <property type="protein sequence ID" value="KAF9446918.1"/>
    <property type="molecule type" value="Genomic_DNA"/>
</dbReference>
<gene>
    <name evidence="7" type="ORF">P691DRAFT_672531</name>
</gene>
<keyword evidence="3" id="KW-0645">Protease</keyword>
<dbReference type="Proteomes" id="UP000807342">
    <property type="component" value="Unassembled WGS sequence"/>
</dbReference>
<keyword evidence="6" id="KW-0732">Signal</keyword>
<evidence type="ECO:0000256" key="1">
    <source>
        <dbReference type="ARBA" id="ARBA00009431"/>
    </source>
</evidence>
<comment type="similarity">
    <text evidence="1">Belongs to the peptidase S10 family.</text>
</comment>
<keyword evidence="8" id="KW-1185">Reference proteome</keyword>
<dbReference type="Gene3D" id="1.10.287.410">
    <property type="match status" value="1"/>
</dbReference>
<feature type="signal peptide" evidence="6">
    <location>
        <begin position="1"/>
        <end position="22"/>
    </location>
</feature>
<dbReference type="InterPro" id="IPR001563">
    <property type="entry name" value="Peptidase_S10"/>
</dbReference>
<dbReference type="GO" id="GO:0006508">
    <property type="term" value="P:proteolysis"/>
    <property type="evidence" value="ECO:0007669"/>
    <property type="project" value="UniProtKB-KW"/>
</dbReference>
<dbReference type="Gene3D" id="3.40.50.1820">
    <property type="entry name" value="alpha/beta hydrolase"/>
    <property type="match status" value="1"/>
</dbReference>
<evidence type="ECO:0000256" key="6">
    <source>
        <dbReference type="SAM" id="SignalP"/>
    </source>
</evidence>
<keyword evidence="5" id="KW-0325">Glycoprotein</keyword>
<reference evidence="7" key="1">
    <citation type="submission" date="2020-11" db="EMBL/GenBank/DDBJ databases">
        <authorList>
            <consortium name="DOE Joint Genome Institute"/>
            <person name="Ahrendt S."/>
            <person name="Riley R."/>
            <person name="Andreopoulos W."/>
            <person name="Labutti K."/>
            <person name="Pangilinan J."/>
            <person name="Ruiz-Duenas F.J."/>
            <person name="Barrasa J.M."/>
            <person name="Sanchez-Garcia M."/>
            <person name="Camarero S."/>
            <person name="Miyauchi S."/>
            <person name="Serrano A."/>
            <person name="Linde D."/>
            <person name="Babiker R."/>
            <person name="Drula E."/>
            <person name="Ayuso-Fernandez I."/>
            <person name="Pacheco R."/>
            <person name="Padilla G."/>
            <person name="Ferreira P."/>
            <person name="Barriuso J."/>
            <person name="Kellner H."/>
            <person name="Castanera R."/>
            <person name="Alfaro M."/>
            <person name="Ramirez L."/>
            <person name="Pisabarro A.G."/>
            <person name="Kuo A."/>
            <person name="Tritt A."/>
            <person name="Lipzen A."/>
            <person name="He G."/>
            <person name="Yan M."/>
            <person name="Ng V."/>
            <person name="Cullen D."/>
            <person name="Martin F."/>
            <person name="Rosso M.-N."/>
            <person name="Henrissat B."/>
            <person name="Hibbett D."/>
            <person name="Martinez A.T."/>
            <person name="Grigoriev I.V."/>
        </authorList>
    </citation>
    <scope>NUCLEOTIDE SEQUENCE</scope>
    <source>
        <strain evidence="7">MF-IS2</strain>
    </source>
</reference>
<dbReference type="Pfam" id="PF00450">
    <property type="entry name" value="Peptidase_S10"/>
    <property type="match status" value="1"/>
</dbReference>
<dbReference type="PANTHER" id="PTHR11802">
    <property type="entry name" value="SERINE PROTEASE FAMILY S10 SERINE CARBOXYPEPTIDASE"/>
    <property type="match status" value="1"/>
</dbReference>
<evidence type="ECO:0000256" key="2">
    <source>
        <dbReference type="ARBA" id="ARBA00022645"/>
    </source>
</evidence>
<accession>A0A9P6C334</accession>
<evidence type="ECO:0000313" key="8">
    <source>
        <dbReference type="Proteomes" id="UP000807342"/>
    </source>
</evidence>
<comment type="caution">
    <text evidence="7">The sequence shown here is derived from an EMBL/GenBank/DDBJ whole genome shotgun (WGS) entry which is preliminary data.</text>
</comment>
<keyword evidence="2" id="KW-0121">Carboxypeptidase</keyword>
<sequence>MKSFLVLASFLLNFFTVDLTQAQDDALGFYHLVSDTTELCTGVKGPAPSFGGWIGLQGDSNAAPKRSFFWYFEAEEKPNEAPLVLSMGGGPGSSGMMNALDYEAPCLLGPNGTLTVNENRWTEKFNLLALDHPVGVGYSYGTRVNNSQDAAEDVYDFLQKFFKLYPNLAKNQLVVADGSYGGVYLAHIGSVINNHNKQLEPDKVHLNLESMIIHNPIFNVLAHYQWLLHYRCFLHQVHNTTTCQELTGYVGPCVEAIQLAFELPSVENSNTAQNICLGQLSAGGLNGILLEDIRKRCDSDDTFVCYPVYLWANDLFNGPEFKRVLRVPDGVDFAGLGNPVETEFFAAGDIVQPHHLLYEPLLQDGIRLLFTVGAQDANCAWPGVLSSIKLLQWSSQTQFINARDEPWPSRNMTVRKVGKGGAGQLTYILLQDAGHTPGEDQPGLVKGIAEKWIPNVEFF</sequence>
<dbReference type="SUPFAM" id="SSF53474">
    <property type="entry name" value="alpha/beta-Hydrolases"/>
    <property type="match status" value="1"/>
</dbReference>
<protein>
    <submittedName>
        <fullName evidence="7">Alpha/beta-hydrolase</fullName>
    </submittedName>
</protein>
<keyword evidence="4" id="KW-0378">Hydrolase</keyword>
<name>A0A9P6C334_9AGAR</name>
<dbReference type="PRINTS" id="PR00724">
    <property type="entry name" value="CRBOXYPTASEC"/>
</dbReference>
<dbReference type="InterPro" id="IPR029058">
    <property type="entry name" value="AB_hydrolase_fold"/>
</dbReference>
<dbReference type="GO" id="GO:0004185">
    <property type="term" value="F:serine-type carboxypeptidase activity"/>
    <property type="evidence" value="ECO:0007669"/>
    <property type="project" value="InterPro"/>
</dbReference>
<evidence type="ECO:0000256" key="4">
    <source>
        <dbReference type="ARBA" id="ARBA00022801"/>
    </source>
</evidence>
<organism evidence="7 8">
    <name type="scientific">Macrolepiota fuliginosa MF-IS2</name>
    <dbReference type="NCBI Taxonomy" id="1400762"/>
    <lineage>
        <taxon>Eukaryota</taxon>
        <taxon>Fungi</taxon>
        <taxon>Dikarya</taxon>
        <taxon>Basidiomycota</taxon>
        <taxon>Agaricomycotina</taxon>
        <taxon>Agaricomycetes</taxon>
        <taxon>Agaricomycetidae</taxon>
        <taxon>Agaricales</taxon>
        <taxon>Agaricineae</taxon>
        <taxon>Agaricaceae</taxon>
        <taxon>Macrolepiota</taxon>
    </lineage>
</organism>
<dbReference type="OrthoDB" id="443318at2759"/>
<evidence type="ECO:0000256" key="3">
    <source>
        <dbReference type="ARBA" id="ARBA00022670"/>
    </source>
</evidence>
<dbReference type="AlphaFoldDB" id="A0A9P6C334"/>
<evidence type="ECO:0000313" key="7">
    <source>
        <dbReference type="EMBL" id="KAF9446918.1"/>
    </source>
</evidence>
<proteinExistence type="inferred from homology"/>
<feature type="chain" id="PRO_5040169769" evidence="6">
    <location>
        <begin position="23"/>
        <end position="459"/>
    </location>
</feature>